<dbReference type="PROSITE" id="PS50886">
    <property type="entry name" value="TRBD"/>
    <property type="match status" value="1"/>
</dbReference>
<dbReference type="AlphaFoldDB" id="A0A840IP75"/>
<dbReference type="SUPFAM" id="SSF46955">
    <property type="entry name" value="Putative DNA-binding domain"/>
    <property type="match status" value="1"/>
</dbReference>
<evidence type="ECO:0000256" key="8">
    <source>
        <dbReference type="ARBA" id="ARBA00022741"/>
    </source>
</evidence>
<dbReference type="Gene3D" id="3.30.70.380">
    <property type="entry name" value="Ferrodoxin-fold anticodon-binding domain"/>
    <property type="match status" value="1"/>
</dbReference>
<proteinExistence type="inferred from homology"/>
<dbReference type="Gene3D" id="3.30.930.10">
    <property type="entry name" value="Bira Bifunctional Protein, Domain 2"/>
    <property type="match status" value="1"/>
</dbReference>
<dbReference type="RefSeq" id="WP_184777275.1">
    <property type="nucleotide sequence ID" value="NZ_JACHMG010000001.1"/>
</dbReference>
<dbReference type="GO" id="GO:0000049">
    <property type="term" value="F:tRNA binding"/>
    <property type="evidence" value="ECO:0007669"/>
    <property type="project" value="UniProtKB-UniRule"/>
</dbReference>
<protein>
    <recommendedName>
        <fullName evidence="15">Phenylalanine--tRNA ligase beta subunit</fullName>
        <ecNumber evidence="15">6.1.1.20</ecNumber>
    </recommendedName>
    <alternativeName>
        <fullName evidence="15">Phenylalanyl-tRNA synthetase beta subunit</fullName>
        <shortName evidence="15">PheRS</shortName>
    </alternativeName>
</protein>
<dbReference type="InterPro" id="IPR036690">
    <property type="entry name" value="Fdx_antiC-bd_sf"/>
</dbReference>
<dbReference type="HAMAP" id="MF_00283">
    <property type="entry name" value="Phe_tRNA_synth_beta1"/>
    <property type="match status" value="1"/>
</dbReference>
<gene>
    <name evidence="15" type="primary">pheT</name>
    <name evidence="21" type="ORF">BJY18_000483</name>
</gene>
<evidence type="ECO:0000256" key="9">
    <source>
        <dbReference type="ARBA" id="ARBA00022840"/>
    </source>
</evidence>
<feature type="compositionally biased region" description="Basic and acidic residues" evidence="17">
    <location>
        <begin position="100"/>
        <end position="110"/>
    </location>
</feature>
<evidence type="ECO:0000256" key="10">
    <source>
        <dbReference type="ARBA" id="ARBA00022842"/>
    </source>
</evidence>
<feature type="binding site" evidence="15">
    <location>
        <position position="498"/>
    </location>
    <ligand>
        <name>Mg(2+)</name>
        <dbReference type="ChEBI" id="CHEBI:18420"/>
        <note>shared with alpha subunit</note>
    </ligand>
</feature>
<feature type="binding site" evidence="15">
    <location>
        <position position="507"/>
    </location>
    <ligand>
        <name>Mg(2+)</name>
        <dbReference type="ChEBI" id="CHEBI:18420"/>
        <note>shared with alpha subunit</note>
    </ligand>
</feature>
<evidence type="ECO:0000256" key="12">
    <source>
        <dbReference type="ARBA" id="ARBA00022917"/>
    </source>
</evidence>
<dbReference type="InterPro" id="IPR045864">
    <property type="entry name" value="aa-tRNA-synth_II/BPL/LPL"/>
</dbReference>
<feature type="domain" description="TRNA-binding" evidence="18">
    <location>
        <begin position="41"/>
        <end position="189"/>
    </location>
</feature>
<comment type="catalytic activity">
    <reaction evidence="14 15">
        <text>tRNA(Phe) + L-phenylalanine + ATP = L-phenylalanyl-tRNA(Phe) + AMP + diphosphate + H(+)</text>
        <dbReference type="Rhea" id="RHEA:19413"/>
        <dbReference type="Rhea" id="RHEA-COMP:9668"/>
        <dbReference type="Rhea" id="RHEA-COMP:9699"/>
        <dbReference type="ChEBI" id="CHEBI:15378"/>
        <dbReference type="ChEBI" id="CHEBI:30616"/>
        <dbReference type="ChEBI" id="CHEBI:33019"/>
        <dbReference type="ChEBI" id="CHEBI:58095"/>
        <dbReference type="ChEBI" id="CHEBI:78442"/>
        <dbReference type="ChEBI" id="CHEBI:78531"/>
        <dbReference type="ChEBI" id="CHEBI:456215"/>
        <dbReference type="EC" id="6.1.1.20"/>
    </reaction>
</comment>
<evidence type="ECO:0000256" key="17">
    <source>
        <dbReference type="SAM" id="MobiDB-lite"/>
    </source>
</evidence>
<dbReference type="SMART" id="SM00896">
    <property type="entry name" value="FDX-ACB"/>
    <property type="match status" value="1"/>
</dbReference>
<keyword evidence="11 16" id="KW-0694">RNA-binding</keyword>
<dbReference type="Gene3D" id="3.30.56.10">
    <property type="match status" value="2"/>
</dbReference>
<evidence type="ECO:0000313" key="21">
    <source>
        <dbReference type="EMBL" id="MBB4682998.1"/>
    </source>
</evidence>
<dbReference type="SUPFAM" id="SSF54991">
    <property type="entry name" value="Anticodon-binding domain of PheRS"/>
    <property type="match status" value="1"/>
</dbReference>
<comment type="subcellular location">
    <subcellularLocation>
        <location evidence="1 15">Cytoplasm</location>
    </subcellularLocation>
</comment>
<dbReference type="Pfam" id="PF03484">
    <property type="entry name" value="B5"/>
    <property type="match status" value="1"/>
</dbReference>
<evidence type="ECO:0000256" key="4">
    <source>
        <dbReference type="ARBA" id="ARBA00022490"/>
    </source>
</evidence>
<dbReference type="GO" id="GO:0009328">
    <property type="term" value="C:phenylalanine-tRNA ligase complex"/>
    <property type="evidence" value="ECO:0007669"/>
    <property type="project" value="TreeGrafter"/>
</dbReference>
<dbReference type="PROSITE" id="PS51447">
    <property type="entry name" value="FDX_ACB"/>
    <property type="match status" value="1"/>
</dbReference>
<dbReference type="InterPro" id="IPR020825">
    <property type="entry name" value="Phe-tRNA_synthase-like_B3/B4"/>
</dbReference>
<sequence>MRVPVSWLTEHLDVDAEVTPQDLADAFVRIGIEVDELSELGPVTGPLVVGRVAEIEELTGFKKPVRFCRVEVGEEPDPAPEEPAESEEDDEDDEDGDQAQDGRIENEGPHGIKTRGIVCGARNFAEGDLVAVALPGAVLPGDFAIASRTTYGKVSDGMICSAKELGLGDDHTGILVLPPGAASPGDDARELLGLDDHVIEVTPTPDRGYALSVRGLARELSNALDVAFGDPASLEVPAAEGDAWPVRVEDPEGCPRFVLRRVTGLDATAPTPWWMRRRLMLAGIRSISLAVDVTNYVMLELGHPLHAFATGSVQGELVVRRANAGEKLTTLDDAERALDTDDIVIADDSGVISLAGTMGGASTEITPESTDVLLEAAHWNPASISRTARRHKLFSEAAKRFERFTDPALCAAAVELAARLLRQYGEGAIQPGRTDVGEVAAHEAVTMPINLPDQIAGVRYERGVTVRRLGQIGCKLQVRTTDEGVSVVTAVPPSWRADLVQPADLVEEVLRLEGYDSIPSVLPAAPAGRGLTDTQRRRRAVSRALAEAGYVEVLPFPFVSETVWDAFGLPADDVRRSTVRVRNPLEADHDRMASTLLPGLLETVQRNVSRGIKDVSLFHVGQVVLPKPNQLSVPDLGVEHRPSDEELAVLEEAVPAQPEHVAVVLSGQHTRTGWWGKGEQAGWADAVQAARLVAEAAGMPLTVQAADLLPWHPGRCAQLRVGDWPVGHAGELHPKVVEALGLPPRTVAMELDLDAIPLPDSRPAPSISAYPPVLLDVALVAGSDVPSADLADVLREGAGNLLEEITLFDVYTGEQLGEGKRSLAYKLRFRAPDRTLTVDEATKARDEAVAAAGDRFGATLRA</sequence>
<evidence type="ECO:0000259" key="20">
    <source>
        <dbReference type="PROSITE" id="PS51483"/>
    </source>
</evidence>
<dbReference type="InterPro" id="IPR033714">
    <property type="entry name" value="tRNA_bind_bactPheRS"/>
</dbReference>
<keyword evidence="22" id="KW-1185">Reference proteome</keyword>
<dbReference type="Gene3D" id="2.40.50.140">
    <property type="entry name" value="Nucleic acid-binding proteins"/>
    <property type="match status" value="1"/>
</dbReference>
<name>A0A840IP75_9PSEU</name>
<reference evidence="21 22" key="1">
    <citation type="submission" date="2020-08" db="EMBL/GenBank/DDBJ databases">
        <title>Sequencing the genomes of 1000 actinobacteria strains.</title>
        <authorList>
            <person name="Klenk H.-P."/>
        </authorList>
    </citation>
    <scope>NUCLEOTIDE SEQUENCE [LARGE SCALE GENOMIC DNA]</scope>
    <source>
        <strain evidence="21 22">DSM 45859</strain>
    </source>
</reference>
<keyword evidence="7 15" id="KW-0479">Metal-binding</keyword>
<dbReference type="CDD" id="cd02796">
    <property type="entry name" value="tRNA_bind_bactPheRS"/>
    <property type="match status" value="1"/>
</dbReference>
<keyword evidence="13 15" id="KW-0030">Aminoacyl-tRNA synthetase</keyword>
<evidence type="ECO:0000256" key="14">
    <source>
        <dbReference type="ARBA" id="ARBA00049255"/>
    </source>
</evidence>
<dbReference type="PANTHER" id="PTHR10947">
    <property type="entry name" value="PHENYLALANYL-TRNA SYNTHETASE BETA CHAIN AND LEUCINE-RICH REPEAT-CONTAINING PROTEIN 47"/>
    <property type="match status" value="1"/>
</dbReference>
<feature type="binding site" evidence="15">
    <location>
        <position position="504"/>
    </location>
    <ligand>
        <name>Mg(2+)</name>
        <dbReference type="ChEBI" id="CHEBI:18420"/>
        <note>shared with alpha subunit</note>
    </ligand>
</feature>
<comment type="cofactor">
    <cofactor evidence="15">
        <name>Mg(2+)</name>
        <dbReference type="ChEBI" id="CHEBI:18420"/>
    </cofactor>
    <text evidence="15">Binds 2 magnesium ions per tetramer.</text>
</comment>
<dbReference type="InterPro" id="IPR005146">
    <property type="entry name" value="B3/B4_tRNA-bd"/>
</dbReference>
<organism evidence="21 22">
    <name type="scientific">Amycolatopsis jiangsuensis</name>
    <dbReference type="NCBI Taxonomy" id="1181879"/>
    <lineage>
        <taxon>Bacteria</taxon>
        <taxon>Bacillati</taxon>
        <taxon>Actinomycetota</taxon>
        <taxon>Actinomycetes</taxon>
        <taxon>Pseudonocardiales</taxon>
        <taxon>Pseudonocardiaceae</taxon>
        <taxon>Amycolatopsis</taxon>
    </lineage>
</organism>
<dbReference type="InterPro" id="IPR005147">
    <property type="entry name" value="tRNA_synthase_B5-dom"/>
</dbReference>
<evidence type="ECO:0000256" key="6">
    <source>
        <dbReference type="ARBA" id="ARBA00022598"/>
    </source>
</evidence>
<keyword evidence="4 15" id="KW-0963">Cytoplasm</keyword>
<feature type="domain" description="FDX-ACB" evidence="19">
    <location>
        <begin position="768"/>
        <end position="861"/>
    </location>
</feature>
<feature type="domain" description="B5" evidence="20">
    <location>
        <begin position="440"/>
        <end position="520"/>
    </location>
</feature>
<evidence type="ECO:0000256" key="13">
    <source>
        <dbReference type="ARBA" id="ARBA00023146"/>
    </source>
</evidence>
<keyword evidence="9 15" id="KW-0067">ATP-binding</keyword>
<evidence type="ECO:0000256" key="7">
    <source>
        <dbReference type="ARBA" id="ARBA00022723"/>
    </source>
</evidence>
<dbReference type="EMBL" id="JACHMG010000001">
    <property type="protein sequence ID" value="MBB4682998.1"/>
    <property type="molecule type" value="Genomic_DNA"/>
</dbReference>
<dbReference type="CDD" id="cd00769">
    <property type="entry name" value="PheRS_beta_core"/>
    <property type="match status" value="1"/>
</dbReference>
<evidence type="ECO:0000313" key="22">
    <source>
        <dbReference type="Proteomes" id="UP000581769"/>
    </source>
</evidence>
<dbReference type="InterPro" id="IPR045060">
    <property type="entry name" value="Phe-tRNA-ligase_IIc_bsu"/>
</dbReference>
<comment type="subunit">
    <text evidence="3 15">Tetramer of two alpha and two beta subunits.</text>
</comment>
<dbReference type="FunFam" id="3.30.930.10:FF:000130">
    <property type="entry name" value="Phenylalanine--tRNA ligase beta subunit"/>
    <property type="match status" value="1"/>
</dbReference>
<dbReference type="InterPro" id="IPR012340">
    <property type="entry name" value="NA-bd_OB-fold"/>
</dbReference>
<comment type="caution">
    <text evidence="21">The sequence shown here is derived from an EMBL/GenBank/DDBJ whole genome shotgun (WGS) entry which is preliminary data.</text>
</comment>
<dbReference type="Pfam" id="PF01588">
    <property type="entry name" value="tRNA_bind"/>
    <property type="match status" value="1"/>
</dbReference>
<dbReference type="SUPFAM" id="SSF56037">
    <property type="entry name" value="PheT/TilS domain"/>
    <property type="match status" value="1"/>
</dbReference>
<dbReference type="GO" id="GO:0000287">
    <property type="term" value="F:magnesium ion binding"/>
    <property type="evidence" value="ECO:0007669"/>
    <property type="project" value="UniProtKB-UniRule"/>
</dbReference>
<dbReference type="SUPFAM" id="SSF55681">
    <property type="entry name" value="Class II aaRS and biotin synthetases"/>
    <property type="match status" value="1"/>
</dbReference>
<dbReference type="SUPFAM" id="SSF50249">
    <property type="entry name" value="Nucleic acid-binding proteins"/>
    <property type="match status" value="1"/>
</dbReference>
<evidence type="ECO:0000256" key="16">
    <source>
        <dbReference type="PROSITE-ProRule" id="PRU00209"/>
    </source>
</evidence>
<evidence type="ECO:0000256" key="5">
    <source>
        <dbReference type="ARBA" id="ARBA00022555"/>
    </source>
</evidence>
<keyword evidence="6 15" id="KW-0436">Ligase</keyword>
<feature type="binding site" evidence="15">
    <location>
        <position position="508"/>
    </location>
    <ligand>
        <name>Mg(2+)</name>
        <dbReference type="ChEBI" id="CHEBI:18420"/>
        <note>shared with alpha subunit</note>
    </ligand>
</feature>
<keyword evidence="5 16" id="KW-0820">tRNA-binding</keyword>
<dbReference type="Pfam" id="PF03147">
    <property type="entry name" value="FDX-ACB"/>
    <property type="match status" value="1"/>
</dbReference>
<evidence type="ECO:0000259" key="19">
    <source>
        <dbReference type="PROSITE" id="PS51447"/>
    </source>
</evidence>
<feature type="region of interest" description="Disordered" evidence="17">
    <location>
        <begin position="72"/>
        <end position="112"/>
    </location>
</feature>
<dbReference type="PROSITE" id="PS51483">
    <property type="entry name" value="B5"/>
    <property type="match status" value="1"/>
</dbReference>
<dbReference type="Pfam" id="PF03483">
    <property type="entry name" value="B3_4"/>
    <property type="match status" value="1"/>
</dbReference>
<keyword evidence="10 15" id="KW-0460">Magnesium</keyword>
<comment type="similarity">
    <text evidence="2 15">Belongs to the phenylalanyl-tRNA synthetase beta subunit family. Type 1 subfamily.</text>
</comment>
<dbReference type="InterPro" id="IPR005121">
    <property type="entry name" value="Fdx_antiC-bd"/>
</dbReference>
<dbReference type="InterPro" id="IPR002547">
    <property type="entry name" value="tRNA-bd_dom"/>
</dbReference>
<dbReference type="InterPro" id="IPR009061">
    <property type="entry name" value="DNA-bd_dom_put_sf"/>
</dbReference>
<keyword evidence="12 15" id="KW-0648">Protein biosynthesis</keyword>
<dbReference type="GO" id="GO:0006432">
    <property type="term" value="P:phenylalanyl-tRNA aminoacylation"/>
    <property type="evidence" value="ECO:0007669"/>
    <property type="project" value="UniProtKB-UniRule"/>
</dbReference>
<keyword evidence="8 15" id="KW-0547">Nucleotide-binding</keyword>
<evidence type="ECO:0000256" key="15">
    <source>
        <dbReference type="HAMAP-Rule" id="MF_00283"/>
    </source>
</evidence>
<evidence type="ECO:0000256" key="1">
    <source>
        <dbReference type="ARBA" id="ARBA00004496"/>
    </source>
</evidence>
<dbReference type="Gene3D" id="3.50.40.10">
    <property type="entry name" value="Phenylalanyl-trna Synthetase, Chain B, domain 3"/>
    <property type="match status" value="1"/>
</dbReference>
<dbReference type="InterPro" id="IPR004532">
    <property type="entry name" value="Phe-tRNA-ligase_IIc_bsu_bact"/>
</dbReference>
<dbReference type="FunFam" id="3.30.70.380:FF:000001">
    <property type="entry name" value="Phenylalanine--tRNA ligase beta subunit"/>
    <property type="match status" value="1"/>
</dbReference>
<dbReference type="SMART" id="SM00873">
    <property type="entry name" value="B3_4"/>
    <property type="match status" value="1"/>
</dbReference>
<dbReference type="GO" id="GO:0005524">
    <property type="term" value="F:ATP binding"/>
    <property type="evidence" value="ECO:0007669"/>
    <property type="project" value="UniProtKB-UniRule"/>
</dbReference>
<dbReference type="SMART" id="SM00874">
    <property type="entry name" value="B5"/>
    <property type="match status" value="1"/>
</dbReference>
<dbReference type="InterPro" id="IPR041616">
    <property type="entry name" value="PheRS_beta_core"/>
</dbReference>
<feature type="compositionally biased region" description="Acidic residues" evidence="17">
    <location>
        <begin position="73"/>
        <end position="98"/>
    </location>
</feature>
<dbReference type="PANTHER" id="PTHR10947:SF0">
    <property type="entry name" value="PHENYLALANINE--TRNA LIGASE BETA SUBUNIT"/>
    <property type="match status" value="1"/>
</dbReference>
<dbReference type="Pfam" id="PF17759">
    <property type="entry name" value="tRNA_synthFbeta"/>
    <property type="match status" value="1"/>
</dbReference>
<dbReference type="NCBIfam" id="TIGR00472">
    <property type="entry name" value="pheT_bact"/>
    <property type="match status" value="1"/>
</dbReference>
<evidence type="ECO:0000256" key="3">
    <source>
        <dbReference type="ARBA" id="ARBA00011209"/>
    </source>
</evidence>
<evidence type="ECO:0000256" key="11">
    <source>
        <dbReference type="ARBA" id="ARBA00022884"/>
    </source>
</evidence>
<evidence type="ECO:0000256" key="2">
    <source>
        <dbReference type="ARBA" id="ARBA00008653"/>
    </source>
</evidence>
<dbReference type="GO" id="GO:0004826">
    <property type="term" value="F:phenylalanine-tRNA ligase activity"/>
    <property type="evidence" value="ECO:0007669"/>
    <property type="project" value="UniProtKB-UniRule"/>
</dbReference>
<accession>A0A840IP75</accession>
<dbReference type="Proteomes" id="UP000581769">
    <property type="component" value="Unassembled WGS sequence"/>
</dbReference>
<dbReference type="EC" id="6.1.1.20" evidence="15"/>
<evidence type="ECO:0000259" key="18">
    <source>
        <dbReference type="PROSITE" id="PS50886"/>
    </source>
</evidence>